<protein>
    <recommendedName>
        <fullName evidence="6">Serpentine receptor class gamma</fullName>
    </recommendedName>
</protein>
<dbReference type="AlphaFoldDB" id="A0A0N5B931"/>
<feature type="transmembrane region" description="Helical" evidence="6">
    <location>
        <begin position="175"/>
        <end position="197"/>
    </location>
</feature>
<dbReference type="PANTHER" id="PTHR31552">
    <property type="entry name" value="SERPENTINE RECEPTOR CLASS GAMMA"/>
    <property type="match status" value="1"/>
</dbReference>
<evidence type="ECO:0000256" key="6">
    <source>
        <dbReference type="RuleBase" id="RU280813"/>
    </source>
</evidence>
<comment type="similarity">
    <text evidence="2 6">Belongs to the nematode receptor-like protein srg family.</text>
</comment>
<organism evidence="7 8">
    <name type="scientific">Strongyloides papillosus</name>
    <name type="common">Intestinal threadworm</name>
    <dbReference type="NCBI Taxonomy" id="174720"/>
    <lineage>
        <taxon>Eukaryota</taxon>
        <taxon>Metazoa</taxon>
        <taxon>Ecdysozoa</taxon>
        <taxon>Nematoda</taxon>
        <taxon>Chromadorea</taxon>
        <taxon>Rhabditida</taxon>
        <taxon>Tylenchina</taxon>
        <taxon>Panagrolaimomorpha</taxon>
        <taxon>Strongyloidoidea</taxon>
        <taxon>Strongyloididae</taxon>
        <taxon>Strongyloides</taxon>
    </lineage>
</organism>
<dbReference type="Proteomes" id="UP000046392">
    <property type="component" value="Unplaced"/>
</dbReference>
<keyword evidence="5 6" id="KW-0472">Membrane</keyword>
<evidence type="ECO:0000256" key="3">
    <source>
        <dbReference type="ARBA" id="ARBA00022692"/>
    </source>
</evidence>
<dbReference type="InterPro" id="IPR000609">
    <property type="entry name" value="7TM_GPCR_serpentine_rcpt_Srg"/>
</dbReference>
<feature type="transmembrane region" description="Helical" evidence="6">
    <location>
        <begin position="87"/>
        <end position="113"/>
    </location>
</feature>
<dbReference type="Gene3D" id="1.20.1070.10">
    <property type="entry name" value="Rhodopsin 7-helix transmembrane proteins"/>
    <property type="match status" value="1"/>
</dbReference>
<name>A0A0N5B931_STREA</name>
<feature type="transmembrane region" description="Helical" evidence="6">
    <location>
        <begin position="217"/>
        <end position="239"/>
    </location>
</feature>
<accession>A0A0N5B931</accession>
<evidence type="ECO:0000313" key="7">
    <source>
        <dbReference type="Proteomes" id="UP000046392"/>
    </source>
</evidence>
<evidence type="ECO:0000256" key="1">
    <source>
        <dbReference type="ARBA" id="ARBA00004141"/>
    </source>
</evidence>
<keyword evidence="7" id="KW-1185">Reference proteome</keyword>
<dbReference type="PANTHER" id="PTHR31552:SF8">
    <property type="entry name" value="SERPENTINE RECEPTOR CLASS GAMMA"/>
    <property type="match status" value="1"/>
</dbReference>
<keyword evidence="4 6" id="KW-1133">Transmembrane helix</keyword>
<reference evidence="8" key="1">
    <citation type="submission" date="2017-02" db="UniProtKB">
        <authorList>
            <consortium name="WormBaseParasite"/>
        </authorList>
    </citation>
    <scope>IDENTIFICATION</scope>
</reference>
<proteinExistence type="inferred from homology"/>
<comment type="subcellular location">
    <subcellularLocation>
        <location evidence="1">Membrane</location>
        <topology evidence="1">Multi-pass membrane protein</topology>
    </subcellularLocation>
</comment>
<feature type="transmembrane region" description="Helical" evidence="6">
    <location>
        <begin position="13"/>
        <end position="31"/>
    </location>
</feature>
<dbReference type="CDD" id="cd00637">
    <property type="entry name" value="7tm_classA_rhodopsin-like"/>
    <property type="match status" value="1"/>
</dbReference>
<feature type="transmembrane region" description="Helical" evidence="6">
    <location>
        <begin position="45"/>
        <end position="67"/>
    </location>
</feature>
<evidence type="ECO:0000313" key="8">
    <source>
        <dbReference type="WBParaSite" id="SPAL_0000255060.1"/>
    </source>
</evidence>
<sequence length="278" mass="33355">MVDKFFLAEMIQLIYKIPTTFLMILSVYVILKEIRKNNVHLNKQFFLIIVYKLVNEIIFIITYYVLIKLPKFGFFKNFFEENNWVARLFHVLAVQQTIFMFLITFLVSVNRYVAVIYPTKYNYYFSKSNMTKVLVFFIMLSTLIGLGTIPFKPVYGMFDFAGSFIPYYTIKEVVYYQIFYTTFLLGTVSIATFIFNIKAILELKKHKNIVNYYKREIIYIMYSIFIFITLSVVEAIHVIKIVAMQYNINILFYITVYYYNWAFDLPSLGDFYFLFYSR</sequence>
<dbReference type="Pfam" id="PF02118">
    <property type="entry name" value="Srg"/>
    <property type="match status" value="1"/>
</dbReference>
<evidence type="ECO:0000256" key="2">
    <source>
        <dbReference type="ARBA" id="ARBA00005692"/>
    </source>
</evidence>
<dbReference type="GO" id="GO:0007606">
    <property type="term" value="P:sensory perception of chemical stimulus"/>
    <property type="evidence" value="ECO:0007669"/>
    <property type="project" value="UniProtKB-UniRule"/>
</dbReference>
<evidence type="ECO:0000256" key="5">
    <source>
        <dbReference type="ARBA" id="ARBA00023136"/>
    </source>
</evidence>
<keyword evidence="3 6" id="KW-0812">Transmembrane</keyword>
<dbReference type="WBParaSite" id="SPAL_0000255060.1">
    <property type="protein sequence ID" value="SPAL_0000255060.1"/>
    <property type="gene ID" value="SPAL_0000255060"/>
</dbReference>
<feature type="transmembrane region" description="Helical" evidence="6">
    <location>
        <begin position="251"/>
        <end position="275"/>
    </location>
</feature>
<feature type="transmembrane region" description="Helical" evidence="6">
    <location>
        <begin position="133"/>
        <end position="155"/>
    </location>
</feature>
<dbReference type="GO" id="GO:0004888">
    <property type="term" value="F:transmembrane signaling receptor activity"/>
    <property type="evidence" value="ECO:0007669"/>
    <property type="project" value="InterPro"/>
</dbReference>
<evidence type="ECO:0000256" key="4">
    <source>
        <dbReference type="ARBA" id="ARBA00022989"/>
    </source>
</evidence>
<dbReference type="GO" id="GO:0016020">
    <property type="term" value="C:membrane"/>
    <property type="evidence" value="ECO:0007669"/>
    <property type="project" value="UniProtKB-SubCell"/>
</dbReference>